<feature type="transmembrane region" description="Helical" evidence="7">
    <location>
        <begin position="360"/>
        <end position="383"/>
    </location>
</feature>
<reference evidence="8 9" key="1">
    <citation type="journal article" date="2014" name="BMC Microbiol.">
        <title>The oxygen-independent metabolism of cyclic monoterpenes in Castellaniella defragrans 65Phen.</title>
        <authorList>
            <person name="Petasch J."/>
            <person name="Disch E.M."/>
            <person name="Markert S."/>
            <person name="Becher D."/>
            <person name="Schweder T."/>
            <person name="Huttel B."/>
            <person name="Reinhardt R."/>
            <person name="Harder J."/>
        </authorList>
    </citation>
    <scope>NUCLEOTIDE SEQUENCE [LARGE SCALE GENOMIC DNA]</scope>
    <source>
        <strain evidence="8">65Phen</strain>
    </source>
</reference>
<keyword evidence="5 7" id="KW-1133">Transmembrane helix</keyword>
<accession>W8X601</accession>
<dbReference type="OrthoDB" id="8771795at2"/>
<evidence type="ECO:0000256" key="2">
    <source>
        <dbReference type="ARBA" id="ARBA00006386"/>
    </source>
</evidence>
<feature type="transmembrane region" description="Helical" evidence="7">
    <location>
        <begin position="263"/>
        <end position="284"/>
    </location>
</feature>
<sequence>MIPASRHPDPPHDPPFRIARPPSCFAEAAVSPSRPVRHPAWSIALVALIALAGLFYVKWAPYYDRAFTAAQTHSIGTSILTGGQDAPPAPSLHAALDYAKAYGLAIWKALLLGLLLGSAIQTLLPPRWIERWLGRPDAGGVVTGGLLSIPSMMCTCCAAPVITGLRHCRAAPGSTAAYWLGNTMLNPATLVFMGFVLGWHWAGLRLALGLAMVLGLGWALNRMSRADCAPAGDSAPPAFETDPAYFQPGQVLRRWARAFAGMALRLLPEYLVLVLLLGAARAWLFPVLDFSIDNGLLWIVGAALVGTLFVIPTAGEVPIVQALLALGVGVGPAAALLVTLPPVSLPSLAMVSRSFRRSELAVLVLGVVALGVIGGGLAIALGFGG</sequence>
<dbReference type="GO" id="GO:0005886">
    <property type="term" value="C:plasma membrane"/>
    <property type="evidence" value="ECO:0007669"/>
    <property type="project" value="UniProtKB-SubCell"/>
</dbReference>
<dbReference type="PATRIC" id="fig|1437824.5.peg.3146"/>
<feature type="transmembrane region" description="Helical" evidence="7">
    <location>
        <begin position="202"/>
        <end position="220"/>
    </location>
</feature>
<organism evidence="8 9">
    <name type="scientific">Castellaniella defragrans (strain DSM 12143 / CCUG 39792 / 65Phen)</name>
    <name type="common">Alcaligenes defragrans</name>
    <dbReference type="NCBI Taxonomy" id="1437824"/>
    <lineage>
        <taxon>Bacteria</taxon>
        <taxon>Pseudomonadati</taxon>
        <taxon>Pseudomonadota</taxon>
        <taxon>Betaproteobacteria</taxon>
        <taxon>Burkholderiales</taxon>
        <taxon>Alcaligenaceae</taxon>
        <taxon>Castellaniella</taxon>
    </lineage>
</organism>
<dbReference type="EMBL" id="HG916765">
    <property type="protein sequence ID" value="CDM25626.1"/>
    <property type="molecule type" value="Genomic_DNA"/>
</dbReference>
<feature type="transmembrane region" description="Helical" evidence="7">
    <location>
        <begin position="296"/>
        <end position="315"/>
    </location>
</feature>
<evidence type="ECO:0000256" key="4">
    <source>
        <dbReference type="ARBA" id="ARBA00022692"/>
    </source>
</evidence>
<name>W8X601_CASD6</name>
<dbReference type="KEGG" id="cdn:BN940_15926"/>
<keyword evidence="3" id="KW-1003">Cell membrane</keyword>
<gene>
    <name evidence="8" type="ORF">BN940_15926</name>
</gene>
<comment type="similarity">
    <text evidence="2">Belongs to the UPF0718 family.</text>
</comment>
<proteinExistence type="inferred from homology"/>
<evidence type="ECO:0000256" key="7">
    <source>
        <dbReference type="SAM" id="Phobius"/>
    </source>
</evidence>
<dbReference type="Pfam" id="PF03773">
    <property type="entry name" value="ArsP_1"/>
    <property type="match status" value="1"/>
</dbReference>
<evidence type="ECO:0000313" key="8">
    <source>
        <dbReference type="EMBL" id="CDM25626.1"/>
    </source>
</evidence>
<evidence type="ECO:0000313" key="9">
    <source>
        <dbReference type="Proteomes" id="UP000019805"/>
    </source>
</evidence>
<feature type="transmembrane region" description="Helical" evidence="7">
    <location>
        <begin position="40"/>
        <end position="57"/>
    </location>
</feature>
<dbReference type="PANTHER" id="PTHR43299">
    <property type="entry name" value="UPF0718 PROTEIN YRAQ"/>
    <property type="match status" value="1"/>
</dbReference>
<dbReference type="Proteomes" id="UP000019805">
    <property type="component" value="Chromosome"/>
</dbReference>
<feature type="transmembrane region" description="Helical" evidence="7">
    <location>
        <begin position="101"/>
        <end position="124"/>
    </location>
</feature>
<dbReference type="PANTHER" id="PTHR43299:SF1">
    <property type="entry name" value="UPF0718 PROTEIN YRAQ"/>
    <property type="match status" value="1"/>
</dbReference>
<dbReference type="STRING" id="1437824.BN940_15926"/>
<keyword evidence="6 7" id="KW-0472">Membrane</keyword>
<dbReference type="HOGENOM" id="CLU_063039_0_0_4"/>
<feature type="transmembrane region" description="Helical" evidence="7">
    <location>
        <begin position="144"/>
        <end position="165"/>
    </location>
</feature>
<evidence type="ECO:0000256" key="6">
    <source>
        <dbReference type="ARBA" id="ARBA00023136"/>
    </source>
</evidence>
<keyword evidence="4 7" id="KW-0812">Transmembrane</keyword>
<evidence type="ECO:0000256" key="5">
    <source>
        <dbReference type="ARBA" id="ARBA00022989"/>
    </source>
</evidence>
<evidence type="ECO:0000256" key="3">
    <source>
        <dbReference type="ARBA" id="ARBA00022475"/>
    </source>
</evidence>
<dbReference type="AlphaFoldDB" id="W8X601"/>
<feature type="transmembrane region" description="Helical" evidence="7">
    <location>
        <begin position="322"/>
        <end position="340"/>
    </location>
</feature>
<feature type="transmembrane region" description="Helical" evidence="7">
    <location>
        <begin position="177"/>
        <end position="196"/>
    </location>
</feature>
<protein>
    <submittedName>
        <fullName evidence="8">Transporter</fullName>
    </submittedName>
</protein>
<keyword evidence="9" id="KW-1185">Reference proteome</keyword>
<evidence type="ECO:0000256" key="1">
    <source>
        <dbReference type="ARBA" id="ARBA00004651"/>
    </source>
</evidence>
<comment type="subcellular location">
    <subcellularLocation>
        <location evidence="1">Cell membrane</location>
        <topology evidence="1">Multi-pass membrane protein</topology>
    </subcellularLocation>
</comment>
<dbReference type="InterPro" id="IPR005524">
    <property type="entry name" value="DUF318"/>
</dbReference>
<dbReference type="eggNOG" id="COG0701">
    <property type="taxonomic scope" value="Bacteria"/>
</dbReference>